<dbReference type="GO" id="GO:0016491">
    <property type="term" value="F:oxidoreductase activity"/>
    <property type="evidence" value="ECO:0007669"/>
    <property type="project" value="UniProtKB-KW"/>
</dbReference>
<organism evidence="6 7">
    <name type="scientific">Listeria rocourtiae</name>
    <dbReference type="NCBI Taxonomy" id="647910"/>
    <lineage>
        <taxon>Bacteria</taxon>
        <taxon>Bacillati</taxon>
        <taxon>Bacillota</taxon>
        <taxon>Bacilli</taxon>
        <taxon>Bacillales</taxon>
        <taxon>Listeriaceae</taxon>
        <taxon>Listeria</taxon>
    </lineage>
</organism>
<keyword evidence="3" id="KW-0274">FAD</keyword>
<keyword evidence="4" id="KW-0560">Oxidoreductase</keyword>
<dbReference type="STRING" id="1265846.PROCOU_11488"/>
<dbReference type="GO" id="GO:0071949">
    <property type="term" value="F:FAD binding"/>
    <property type="evidence" value="ECO:0007669"/>
    <property type="project" value="InterPro"/>
</dbReference>
<comment type="caution">
    <text evidence="6">The sequence shown here is derived from an EMBL/GenBank/DDBJ whole genome shotgun (WGS) entry which is preliminary data.</text>
</comment>
<protein>
    <submittedName>
        <fullName evidence="6">2-polyprenyl-6-methoxyphenol hydroxylase-like FAD-dependent oxidoreductase</fullName>
    </submittedName>
</protein>
<dbReference type="Gene3D" id="3.50.50.60">
    <property type="entry name" value="FAD/NAD(P)-binding domain"/>
    <property type="match status" value="1"/>
</dbReference>
<evidence type="ECO:0000256" key="4">
    <source>
        <dbReference type="ARBA" id="ARBA00023002"/>
    </source>
</evidence>
<evidence type="ECO:0000256" key="2">
    <source>
        <dbReference type="ARBA" id="ARBA00022630"/>
    </source>
</evidence>
<dbReference type="OrthoDB" id="9766816at2"/>
<evidence type="ECO:0000313" key="6">
    <source>
        <dbReference type="EMBL" id="TDR50576.1"/>
    </source>
</evidence>
<dbReference type="NCBIfam" id="NF005243">
    <property type="entry name" value="PRK06753.1"/>
    <property type="match status" value="1"/>
</dbReference>
<dbReference type="PANTHER" id="PTHR46496">
    <property type="match status" value="1"/>
</dbReference>
<accession>A0A4V3DP22</accession>
<evidence type="ECO:0000313" key="7">
    <source>
        <dbReference type="Proteomes" id="UP000295558"/>
    </source>
</evidence>
<dbReference type="SUPFAM" id="SSF51905">
    <property type="entry name" value="FAD/NAD(P)-binding domain"/>
    <property type="match status" value="1"/>
</dbReference>
<dbReference type="AlphaFoldDB" id="A0A4V3DP22"/>
<name>A0A4V3DP22_9LIST</name>
<feature type="domain" description="FAD-binding" evidence="5">
    <location>
        <begin position="6"/>
        <end position="337"/>
    </location>
</feature>
<dbReference type="EMBL" id="SNZK01000019">
    <property type="protein sequence ID" value="TDR50576.1"/>
    <property type="molecule type" value="Genomic_DNA"/>
</dbReference>
<proteinExistence type="predicted"/>
<gene>
    <name evidence="6" type="ORF">DFP96_1191</name>
</gene>
<dbReference type="Pfam" id="PF01494">
    <property type="entry name" value="FAD_binding_3"/>
    <property type="match status" value="1"/>
</dbReference>
<keyword evidence="2" id="KW-0285">Flavoprotein</keyword>
<dbReference type="InterPro" id="IPR036188">
    <property type="entry name" value="FAD/NAD-bd_sf"/>
</dbReference>
<reference evidence="6 7" key="1">
    <citation type="submission" date="2019-03" db="EMBL/GenBank/DDBJ databases">
        <title>Genomic Encyclopedia of Type Strains, Phase III (KMG-III): the genomes of soil and plant-associated and newly described type strains.</title>
        <authorList>
            <person name="Whitman W."/>
        </authorList>
    </citation>
    <scope>NUCLEOTIDE SEQUENCE [LARGE SCALE GENOMIC DNA]</scope>
    <source>
        <strain evidence="6 7">CECT 7972</strain>
    </source>
</reference>
<sequence>MTDKFLIIGGGIAGLMTGIALQQAGFQVEIFEKVDEVTRVGAGITVAPNGIAALEQLGLAEQVKALGNVSSQGIAIMDETGKPITKLADKKHAFPIYAIHRADLRAVLLAALEEGTLKQGQKCDHITQNNSGVVLQMNDGSEAIGDYVIVADGIHSTLRDSIFGKQSLRYANYTCWRGIAESWSNDADSNSFTETWGTKGRIGIVPLSNKETYWFAVIAAPENSIAHQTYELTNLVERFGVYHQPICDVLEATNPDKVIRGDIYDLEPMKSFVRGRVVLVGDAAHAMTPNLGQGGCQAMEDAIILRNCLQKMATAEEAFETYSKVRVGRTKKIIERSRLIGKIGQLEAPFICRLRNMMMRLAPASSQRKQLSYLYDVELFC</sequence>
<dbReference type="InterPro" id="IPR002938">
    <property type="entry name" value="FAD-bd"/>
</dbReference>
<keyword evidence="7" id="KW-1185">Reference proteome</keyword>
<evidence type="ECO:0000256" key="3">
    <source>
        <dbReference type="ARBA" id="ARBA00022827"/>
    </source>
</evidence>
<evidence type="ECO:0000256" key="1">
    <source>
        <dbReference type="ARBA" id="ARBA00001974"/>
    </source>
</evidence>
<dbReference type="PRINTS" id="PR00420">
    <property type="entry name" value="RNGMNOXGNASE"/>
</dbReference>
<dbReference type="RefSeq" id="WP_036072115.1">
    <property type="nucleotide sequence ID" value="NZ_JAASUO010000024.1"/>
</dbReference>
<comment type="cofactor">
    <cofactor evidence="1">
        <name>FAD</name>
        <dbReference type="ChEBI" id="CHEBI:57692"/>
    </cofactor>
</comment>
<evidence type="ECO:0000259" key="5">
    <source>
        <dbReference type="Pfam" id="PF01494"/>
    </source>
</evidence>
<dbReference type="Proteomes" id="UP000295558">
    <property type="component" value="Unassembled WGS sequence"/>
</dbReference>
<dbReference type="PANTHER" id="PTHR46496:SF1">
    <property type="entry name" value="ZEAXANTHIN EPOXIDASE, CHLOROPLASTIC"/>
    <property type="match status" value="1"/>
</dbReference>